<accession>A0A1E3K547</accession>
<proteinExistence type="predicted"/>
<organism evidence="2 3">
    <name type="scientific">Cryptococcus wingfieldii CBS 7118</name>
    <dbReference type="NCBI Taxonomy" id="1295528"/>
    <lineage>
        <taxon>Eukaryota</taxon>
        <taxon>Fungi</taxon>
        <taxon>Dikarya</taxon>
        <taxon>Basidiomycota</taxon>
        <taxon>Agaricomycotina</taxon>
        <taxon>Tremellomycetes</taxon>
        <taxon>Tremellales</taxon>
        <taxon>Cryptococcaceae</taxon>
        <taxon>Cryptococcus</taxon>
    </lineage>
</organism>
<feature type="transmembrane region" description="Helical" evidence="1">
    <location>
        <begin position="81"/>
        <end position="103"/>
    </location>
</feature>
<dbReference type="RefSeq" id="XP_019035181.1">
    <property type="nucleotide sequence ID" value="XM_019172239.1"/>
</dbReference>
<reference evidence="2 3" key="1">
    <citation type="submission" date="2016-06" db="EMBL/GenBank/DDBJ databases">
        <title>Evolution of pathogenesis and genome organization in the Tremellales.</title>
        <authorList>
            <person name="Cuomo C."/>
            <person name="Litvintseva A."/>
            <person name="Heitman J."/>
            <person name="Chen Y."/>
            <person name="Sun S."/>
            <person name="Springer D."/>
            <person name="Dromer F."/>
            <person name="Young S."/>
            <person name="Zeng Q."/>
            <person name="Chapman S."/>
            <person name="Gujja S."/>
            <person name="Saif S."/>
            <person name="Birren B."/>
        </authorList>
    </citation>
    <scope>NUCLEOTIDE SEQUENCE [LARGE SCALE GENOMIC DNA]</scope>
    <source>
        <strain evidence="2 3">CBS 7118</strain>
    </source>
</reference>
<keyword evidence="3" id="KW-1185">Reference proteome</keyword>
<name>A0A1E3K547_9TREE</name>
<evidence type="ECO:0000256" key="1">
    <source>
        <dbReference type="SAM" id="Phobius"/>
    </source>
</evidence>
<evidence type="ECO:0000313" key="2">
    <source>
        <dbReference type="EMBL" id="ODO08324.1"/>
    </source>
</evidence>
<sequence>MPSMVTAAFALLSVIACVTLEGYGYWWMLSIPSAIGCIPMMIFWVYKTVKPVNDYFHTLNDALGTLYKGMSVQYATDVGRVGMAFSGVCTGVCVSVVIVVSWIQMKERSSRDCFWT</sequence>
<comment type="caution">
    <text evidence="2">The sequence shown here is derived from an EMBL/GenBank/DDBJ whole genome shotgun (WGS) entry which is preliminary data.</text>
</comment>
<dbReference type="AlphaFoldDB" id="A0A1E3K547"/>
<feature type="transmembrane region" description="Helical" evidence="1">
    <location>
        <begin position="26"/>
        <end position="46"/>
    </location>
</feature>
<keyword evidence="1" id="KW-0812">Transmembrane</keyword>
<evidence type="ECO:0000313" key="3">
    <source>
        <dbReference type="Proteomes" id="UP000094819"/>
    </source>
</evidence>
<keyword evidence="1" id="KW-0472">Membrane</keyword>
<gene>
    <name evidence="2" type="ORF">L198_00048</name>
</gene>
<dbReference type="GeneID" id="30189263"/>
<protein>
    <submittedName>
        <fullName evidence="2">Uncharacterized protein</fullName>
    </submittedName>
</protein>
<dbReference type="Proteomes" id="UP000094819">
    <property type="component" value="Unassembled WGS sequence"/>
</dbReference>
<keyword evidence="1" id="KW-1133">Transmembrane helix</keyword>
<dbReference type="EMBL" id="AWGH01000001">
    <property type="protein sequence ID" value="ODO08324.1"/>
    <property type="molecule type" value="Genomic_DNA"/>
</dbReference>